<dbReference type="AlphaFoldDB" id="A0A2Z4IT74"/>
<gene>
    <name evidence="2" type="ORF">DN051_03780</name>
</gene>
<dbReference type="Proteomes" id="UP000249616">
    <property type="component" value="Chromosome"/>
</dbReference>
<organism evidence="2 3">
    <name type="scientific">Streptomyces cadmiisoli</name>
    <dbReference type="NCBI Taxonomy" id="2184053"/>
    <lineage>
        <taxon>Bacteria</taxon>
        <taxon>Bacillati</taxon>
        <taxon>Actinomycetota</taxon>
        <taxon>Actinomycetes</taxon>
        <taxon>Kitasatosporales</taxon>
        <taxon>Streptomycetaceae</taxon>
        <taxon>Streptomyces</taxon>
        <taxon>Streptomyces aurantiacus group</taxon>
    </lineage>
</organism>
<name>A0A2Z4IT74_9ACTN</name>
<feature type="compositionally biased region" description="Basic residues" evidence="1">
    <location>
        <begin position="51"/>
        <end position="61"/>
    </location>
</feature>
<sequence length="61" mass="6753">MAHGGTLAGLPGAGRPGRRDLRPLGRTVARRPSPVARRPSPVARRPSPVALRRHRARQRYR</sequence>
<dbReference type="KEGG" id="scad:DN051_03780"/>
<evidence type="ECO:0000313" key="2">
    <source>
        <dbReference type="EMBL" id="AWW35879.1"/>
    </source>
</evidence>
<evidence type="ECO:0000256" key="1">
    <source>
        <dbReference type="SAM" id="MobiDB-lite"/>
    </source>
</evidence>
<accession>A0A2Z4IT74</accession>
<reference evidence="2 3" key="1">
    <citation type="journal article" date="2019" name="Int. J. Syst. Evol. Microbiol.">
        <title>Streptomyces cadmiisoli sp. nov., a novel actinomycete isolated from cadmium-contaminated soil.</title>
        <authorList>
            <person name="Li K."/>
            <person name="Tang X."/>
            <person name="Zhao J."/>
            <person name="Guo Y."/>
            <person name="Tang Y."/>
            <person name="Gao J."/>
        </authorList>
    </citation>
    <scope>NUCLEOTIDE SEQUENCE [LARGE SCALE GENOMIC DNA]</scope>
    <source>
        <strain evidence="2 3">ZFG47</strain>
    </source>
</reference>
<keyword evidence="3" id="KW-1185">Reference proteome</keyword>
<feature type="compositionally biased region" description="Low complexity" evidence="1">
    <location>
        <begin position="24"/>
        <end position="50"/>
    </location>
</feature>
<evidence type="ECO:0000313" key="3">
    <source>
        <dbReference type="Proteomes" id="UP000249616"/>
    </source>
</evidence>
<proteinExistence type="predicted"/>
<feature type="compositionally biased region" description="Low complexity" evidence="1">
    <location>
        <begin position="1"/>
        <end position="10"/>
    </location>
</feature>
<feature type="region of interest" description="Disordered" evidence="1">
    <location>
        <begin position="1"/>
        <end position="61"/>
    </location>
</feature>
<dbReference type="EMBL" id="CP030073">
    <property type="protein sequence ID" value="AWW35879.1"/>
    <property type="molecule type" value="Genomic_DNA"/>
</dbReference>
<protein>
    <submittedName>
        <fullName evidence="2">Uncharacterized protein</fullName>
    </submittedName>
</protein>